<evidence type="ECO:0000256" key="3">
    <source>
        <dbReference type="ARBA" id="ARBA00022538"/>
    </source>
</evidence>
<feature type="transmembrane region" description="Helical" evidence="12">
    <location>
        <begin position="79"/>
        <end position="105"/>
    </location>
</feature>
<evidence type="ECO:0008006" key="17">
    <source>
        <dbReference type="Google" id="ProtNLM"/>
    </source>
</evidence>
<dbReference type="InterPro" id="IPR003929">
    <property type="entry name" value="K_chnl_BK_asu"/>
</dbReference>
<evidence type="ECO:0000256" key="1">
    <source>
        <dbReference type="ARBA" id="ARBA00004141"/>
    </source>
</evidence>
<dbReference type="Proteomes" id="UP001150538">
    <property type="component" value="Unassembled WGS sequence"/>
</dbReference>
<dbReference type="AlphaFoldDB" id="A0A9W8DRG9"/>
<keyword evidence="16" id="KW-1185">Reference proteome</keyword>
<keyword evidence="2" id="KW-0813">Transport</keyword>
<keyword evidence="8" id="KW-0406">Ion transport</keyword>
<feature type="transmembrane region" description="Helical" evidence="12">
    <location>
        <begin position="139"/>
        <end position="156"/>
    </location>
</feature>
<evidence type="ECO:0000256" key="12">
    <source>
        <dbReference type="SAM" id="Phobius"/>
    </source>
</evidence>
<dbReference type="PANTHER" id="PTHR10027">
    <property type="entry name" value="CALCIUM-ACTIVATED POTASSIUM CHANNEL ALPHA CHAIN"/>
    <property type="match status" value="1"/>
</dbReference>
<comment type="caution">
    <text evidence="15">The sequence shown here is derived from an EMBL/GenBank/DDBJ whole genome shotgun (WGS) entry which is preliminary data.</text>
</comment>
<evidence type="ECO:0000256" key="4">
    <source>
        <dbReference type="ARBA" id="ARBA00022692"/>
    </source>
</evidence>
<dbReference type="Pfam" id="PF22614">
    <property type="entry name" value="Slo-like_RCK"/>
    <property type="match status" value="2"/>
</dbReference>
<feature type="domain" description="RCK N-terminal" evidence="14">
    <location>
        <begin position="183"/>
        <end position="299"/>
    </location>
</feature>
<evidence type="ECO:0000256" key="5">
    <source>
        <dbReference type="ARBA" id="ARBA00022826"/>
    </source>
</evidence>
<protein>
    <recommendedName>
        <fullName evidence="17">Calcium-activated potassium channel BK alpha subunit domain-containing protein</fullName>
    </recommendedName>
</protein>
<keyword evidence="4 12" id="KW-0812">Transmembrane</keyword>
<evidence type="ECO:0000256" key="8">
    <source>
        <dbReference type="ARBA" id="ARBA00023065"/>
    </source>
</evidence>
<gene>
    <name evidence="15" type="ORF">H4219_004379</name>
</gene>
<organism evidence="15 16">
    <name type="scientific">Mycoemilia scoparia</name>
    <dbReference type="NCBI Taxonomy" id="417184"/>
    <lineage>
        <taxon>Eukaryota</taxon>
        <taxon>Fungi</taxon>
        <taxon>Fungi incertae sedis</taxon>
        <taxon>Zoopagomycota</taxon>
        <taxon>Kickxellomycotina</taxon>
        <taxon>Kickxellomycetes</taxon>
        <taxon>Kickxellales</taxon>
        <taxon>Kickxellaceae</taxon>
        <taxon>Mycoemilia</taxon>
    </lineage>
</organism>
<reference evidence="15" key="1">
    <citation type="submission" date="2022-07" db="EMBL/GenBank/DDBJ databases">
        <title>Phylogenomic reconstructions and comparative analyses of Kickxellomycotina fungi.</title>
        <authorList>
            <person name="Reynolds N.K."/>
            <person name="Stajich J.E."/>
            <person name="Barry K."/>
            <person name="Grigoriev I.V."/>
            <person name="Crous P."/>
            <person name="Smith M.E."/>
        </authorList>
    </citation>
    <scope>NUCLEOTIDE SEQUENCE</scope>
    <source>
        <strain evidence="15">NBRC 100468</strain>
    </source>
</reference>
<feature type="region of interest" description="Disordered" evidence="11">
    <location>
        <begin position="544"/>
        <end position="583"/>
    </location>
</feature>
<feature type="transmembrane region" description="Helical" evidence="12">
    <location>
        <begin position="6"/>
        <end position="28"/>
    </location>
</feature>
<keyword evidence="3" id="KW-0633">Potassium transport</keyword>
<evidence type="ECO:0000259" key="13">
    <source>
        <dbReference type="Pfam" id="PF03493"/>
    </source>
</evidence>
<evidence type="ECO:0000313" key="15">
    <source>
        <dbReference type="EMBL" id="KAJ1915326.1"/>
    </source>
</evidence>
<dbReference type="PANTHER" id="PTHR10027:SF10">
    <property type="entry name" value="SLOWPOKE 2, ISOFORM D"/>
    <property type="match status" value="1"/>
</dbReference>
<evidence type="ECO:0000259" key="14">
    <source>
        <dbReference type="Pfam" id="PF22614"/>
    </source>
</evidence>
<keyword evidence="6" id="KW-0630">Potassium</keyword>
<evidence type="ECO:0000256" key="10">
    <source>
        <dbReference type="ARBA" id="ARBA00023303"/>
    </source>
</evidence>
<keyword evidence="7 12" id="KW-1133">Transmembrane helix</keyword>
<evidence type="ECO:0000256" key="11">
    <source>
        <dbReference type="SAM" id="MobiDB-lite"/>
    </source>
</evidence>
<keyword evidence="10" id="KW-0407">Ion channel</keyword>
<dbReference type="EMBL" id="JANBPU010000151">
    <property type="protein sequence ID" value="KAJ1915326.1"/>
    <property type="molecule type" value="Genomic_DNA"/>
</dbReference>
<evidence type="ECO:0000256" key="6">
    <source>
        <dbReference type="ARBA" id="ARBA00022958"/>
    </source>
</evidence>
<dbReference type="Gene3D" id="3.40.50.720">
    <property type="entry name" value="NAD(P)-binding Rossmann-like Domain"/>
    <property type="match status" value="2"/>
</dbReference>
<evidence type="ECO:0000256" key="2">
    <source>
        <dbReference type="ARBA" id="ARBA00022448"/>
    </source>
</evidence>
<sequence length="915" mass="101856">MAGRWISLESVIVLVSGLAPTTAFMISIRSFSIRNSYMAAGAFALFYPVRFYRLRYPIGRVLAPGTANIVHLTALQRQAIGLVCDLLVLILTAASVIHSGLHWYATAYHVSLDEFNFYDSFYFAALGTLHNTDSIPQNWFSHLVTLCMVCFIALLVPSRATRLVELVLHTSRYTKKPRLTPQAKHIIVCGHLDHTSVNEFLSEFFAQDHGPGVWDSTVIILHPSEPSSGIKEILANPAFINRVTYVRGDPTQLEDLKKAHGYKATSIFIMSPKHSYSEIREDDAGTITAALALSKFAKHYFWQDAHDCSNYQIFAQVLLPESVEQMNFLGIPSTMCIEEYRMGIMAQSCAIPGFAALIYMLSMTVTDQEASALLGSLSQQQRYAANSSSWAKEYLDGVCQEIYEVPIPQGLIGRSFFKVARHLYRAYKLVLFGVGSPLKDYHMRSCQGGGVACDGMRYDIRLCPHSHTFKGGDIMFIIAPDTSAIQKAFDGANFLQTKKPTKVFADSSYPSSKDNTCQIDGKVTVEDVDDGAWLSENVYGESYISEGDDSSASESGPELESPRNANVHRDGSTATPATPGVKRSVDRRLERVGRIFDNIPQDLHGHIVVCDASPRFPRNLPLLIQSLKVAYEDDLLPVVILCPSIPDKPKLRILRDFANVFIIRGTPLSKPDLRRALIAVATKAIILANNKYYFSKKRNANMVDSTTLLSAMNIKSIRGDSCFTVAEILSPESIQHLDQSQFIGTKVWTESDSGPNSQGGSLDLDNYQRGSKNGKLRLLYIPPPFIGLLYSDLVLILMKRHCSIPLGLLRPIFQSSRKFPCVICNPHHKTTIKEGDAVYILGPPIPAWQTVKNSYGTGETIDFSHSFEMDPAPRGVSFTRPIFIRAEETNKSYLDERDIETFKVLPFDPAIEDEY</sequence>
<evidence type="ECO:0000313" key="16">
    <source>
        <dbReference type="Proteomes" id="UP001150538"/>
    </source>
</evidence>
<dbReference type="GO" id="GO:0005267">
    <property type="term" value="F:potassium channel activity"/>
    <property type="evidence" value="ECO:0007669"/>
    <property type="project" value="UniProtKB-KW"/>
</dbReference>
<keyword evidence="5" id="KW-0631">Potassium channel</keyword>
<name>A0A9W8DRG9_9FUNG</name>
<evidence type="ECO:0000256" key="9">
    <source>
        <dbReference type="ARBA" id="ARBA00023136"/>
    </source>
</evidence>
<proteinExistence type="predicted"/>
<feature type="domain" description="RCK N-terminal" evidence="14">
    <location>
        <begin position="603"/>
        <end position="718"/>
    </location>
</feature>
<feature type="domain" description="Calcium-activated potassium channel BK alpha subunit" evidence="13">
    <location>
        <begin position="334"/>
        <end position="434"/>
    </location>
</feature>
<accession>A0A9W8DRG9</accession>
<comment type="subcellular location">
    <subcellularLocation>
        <location evidence="1">Membrane</location>
        <topology evidence="1">Multi-pass membrane protein</topology>
    </subcellularLocation>
</comment>
<dbReference type="OrthoDB" id="297496at2759"/>
<dbReference type="InterPro" id="IPR003148">
    <property type="entry name" value="RCK_N"/>
</dbReference>
<dbReference type="InterPro" id="IPR047871">
    <property type="entry name" value="K_chnl_Slo-like"/>
</dbReference>
<dbReference type="Pfam" id="PF03493">
    <property type="entry name" value="BK_channel_a"/>
    <property type="match status" value="1"/>
</dbReference>
<dbReference type="GO" id="GO:0016020">
    <property type="term" value="C:membrane"/>
    <property type="evidence" value="ECO:0007669"/>
    <property type="project" value="UniProtKB-SubCell"/>
</dbReference>
<evidence type="ECO:0000256" key="7">
    <source>
        <dbReference type="ARBA" id="ARBA00022989"/>
    </source>
</evidence>
<keyword evidence="9 12" id="KW-0472">Membrane</keyword>